<dbReference type="EMBL" id="CP012949">
    <property type="protein sequence ID" value="ANB04178.1"/>
    <property type="molecule type" value="Genomic_DNA"/>
</dbReference>
<dbReference type="Proteomes" id="UP000076720">
    <property type="component" value="Chromosome"/>
</dbReference>
<accession>A0ABM6ASL0</accession>
<evidence type="ECO:0000313" key="2">
    <source>
        <dbReference type="Proteomes" id="UP000076720"/>
    </source>
</evidence>
<evidence type="ECO:0000313" key="1">
    <source>
        <dbReference type="EMBL" id="ANB04178.1"/>
    </source>
</evidence>
<organism evidence="1 2">
    <name type="scientific">Streptomyces ambofaciens</name>
    <dbReference type="NCBI Taxonomy" id="1889"/>
    <lineage>
        <taxon>Bacteria</taxon>
        <taxon>Bacillati</taxon>
        <taxon>Actinomycetota</taxon>
        <taxon>Actinomycetes</taxon>
        <taxon>Kitasatosporales</taxon>
        <taxon>Streptomycetaceae</taxon>
        <taxon>Streptomyces</taxon>
    </lineage>
</organism>
<keyword evidence="2" id="KW-1185">Reference proteome</keyword>
<gene>
    <name evidence="1" type="ORF">SAM40697_0215</name>
</gene>
<proteinExistence type="predicted"/>
<dbReference type="RefSeq" id="WP_063480919.1">
    <property type="nucleotide sequence ID" value="NZ_CP012949.1"/>
</dbReference>
<name>A0ABM6ASL0_STRAM</name>
<reference evidence="2" key="1">
    <citation type="submission" date="2015-10" db="EMBL/GenBank/DDBJ databases">
        <title>Complete genome sequence of Streptomyces ambofaciens DSM 40697.</title>
        <authorList>
            <person name="Thibessard A."/>
            <person name="Leblond P."/>
        </authorList>
    </citation>
    <scope>NUCLEOTIDE SEQUENCE [LARGE SCALE GENOMIC DNA]</scope>
    <source>
        <strain evidence="2">DSM 40697</strain>
    </source>
</reference>
<reference evidence="1 2" key="2">
    <citation type="journal article" date="2016" name="Genome Announc.">
        <title>Complete Genome Sequence of Streptomyces ambofaciens DSM 40697, a Paradigm for Genome Plasticity Studies.</title>
        <authorList>
            <person name="Thibessard A."/>
            <person name="Leblond P."/>
        </authorList>
    </citation>
    <scope>NUCLEOTIDE SEQUENCE [LARGE SCALE GENOMIC DNA]</scope>
    <source>
        <strain evidence="1 2">DSM 40697</strain>
    </source>
</reference>
<sequence length="62" mass="6935">MLIGTTMREQRSLELWWRDHADVALDDLHFGTALQETFGASATYTFANACSATLYALAWPPT</sequence>
<protein>
    <submittedName>
        <fullName evidence="1">Uncharacterized protein</fullName>
    </submittedName>
</protein>